<dbReference type="Proteomes" id="UP000030689">
    <property type="component" value="Unassembled WGS sequence"/>
</dbReference>
<sequence>MGDSKRKSETEKIEKVEKKESGSVGFTELRDDLFREAAKLVSEDPSTKIAILVTPPSSESDVSMHAFGYPSVEGVVQTFLEDNSPVPVPENAMEEMVDDDDDDEEDPSPQRFWWEDDKLMNSTNPEQLKAACDEMLRLRNHLRVIKRGQGSGNHEDLHKP</sequence>
<dbReference type="Gramene" id="ESQ48779">
    <property type="protein sequence ID" value="ESQ48779"/>
    <property type="gene ID" value="EUTSA_v10022424mg"/>
</dbReference>
<evidence type="ECO:0008006" key="4">
    <source>
        <dbReference type="Google" id="ProtNLM"/>
    </source>
</evidence>
<organism evidence="2 3">
    <name type="scientific">Eutrema salsugineum</name>
    <name type="common">Saltwater cress</name>
    <name type="synonym">Sisymbrium salsugineum</name>
    <dbReference type="NCBI Taxonomy" id="72664"/>
    <lineage>
        <taxon>Eukaryota</taxon>
        <taxon>Viridiplantae</taxon>
        <taxon>Streptophyta</taxon>
        <taxon>Embryophyta</taxon>
        <taxon>Tracheophyta</taxon>
        <taxon>Spermatophyta</taxon>
        <taxon>Magnoliopsida</taxon>
        <taxon>eudicotyledons</taxon>
        <taxon>Gunneridae</taxon>
        <taxon>Pentapetalae</taxon>
        <taxon>rosids</taxon>
        <taxon>malvids</taxon>
        <taxon>Brassicales</taxon>
        <taxon>Brassicaceae</taxon>
        <taxon>Eutremeae</taxon>
        <taxon>Eutrema</taxon>
    </lineage>
</organism>
<keyword evidence="3" id="KW-1185">Reference proteome</keyword>
<feature type="compositionally biased region" description="Acidic residues" evidence="1">
    <location>
        <begin position="92"/>
        <end position="107"/>
    </location>
</feature>
<gene>
    <name evidence="2" type="ORF">EUTSA_v10022424mg</name>
</gene>
<dbReference type="eggNOG" id="KOG0014">
    <property type="taxonomic scope" value="Eukaryota"/>
</dbReference>
<feature type="region of interest" description="Disordered" evidence="1">
    <location>
        <begin position="1"/>
        <end position="22"/>
    </location>
</feature>
<evidence type="ECO:0000313" key="2">
    <source>
        <dbReference type="EMBL" id="ESQ48779.1"/>
    </source>
</evidence>
<evidence type="ECO:0000256" key="1">
    <source>
        <dbReference type="SAM" id="MobiDB-lite"/>
    </source>
</evidence>
<protein>
    <recommendedName>
        <fullName evidence="4">MADS-box domain-containing protein</fullName>
    </recommendedName>
</protein>
<name>V4LY41_EUTSA</name>
<dbReference type="EMBL" id="KI517408">
    <property type="protein sequence ID" value="ESQ48779.1"/>
    <property type="molecule type" value="Genomic_DNA"/>
</dbReference>
<dbReference type="AlphaFoldDB" id="V4LY41"/>
<reference evidence="2 3" key="1">
    <citation type="journal article" date="2013" name="Front. Plant Sci.">
        <title>The Reference Genome of the Halophytic Plant Eutrema salsugineum.</title>
        <authorList>
            <person name="Yang R."/>
            <person name="Jarvis D.E."/>
            <person name="Chen H."/>
            <person name="Beilstein M.A."/>
            <person name="Grimwood J."/>
            <person name="Jenkins J."/>
            <person name="Shu S."/>
            <person name="Prochnik S."/>
            <person name="Xin M."/>
            <person name="Ma C."/>
            <person name="Schmutz J."/>
            <person name="Wing R.A."/>
            <person name="Mitchell-Olds T."/>
            <person name="Schumaker K.S."/>
            <person name="Wang X."/>
        </authorList>
    </citation>
    <scope>NUCLEOTIDE SEQUENCE [LARGE SCALE GENOMIC DNA]</scope>
</reference>
<feature type="compositionally biased region" description="Basic and acidic residues" evidence="1">
    <location>
        <begin position="1"/>
        <end position="21"/>
    </location>
</feature>
<dbReference type="STRING" id="72664.V4LY41"/>
<accession>V4LY41</accession>
<dbReference type="OMA" id="KAACDEM"/>
<evidence type="ECO:0000313" key="3">
    <source>
        <dbReference type="Proteomes" id="UP000030689"/>
    </source>
</evidence>
<proteinExistence type="predicted"/>
<feature type="region of interest" description="Disordered" evidence="1">
    <location>
        <begin position="82"/>
        <end position="110"/>
    </location>
</feature>
<dbReference type="OrthoDB" id="1101978at2759"/>
<dbReference type="KEGG" id="eus:EUTSA_v10022424mg"/>